<comment type="caution">
    <text evidence="10">The sequence shown here is derived from an EMBL/GenBank/DDBJ whole genome shotgun (WGS) entry which is preliminary data.</text>
</comment>
<organism evidence="10 11">
    <name type="scientific">Bellilinea caldifistulae</name>
    <dbReference type="NCBI Taxonomy" id="360411"/>
    <lineage>
        <taxon>Bacteria</taxon>
        <taxon>Bacillati</taxon>
        <taxon>Chloroflexota</taxon>
        <taxon>Anaerolineae</taxon>
        <taxon>Anaerolineales</taxon>
        <taxon>Anaerolineaceae</taxon>
        <taxon>Bellilinea</taxon>
    </lineage>
</organism>
<name>A0A0P6XPC5_9CHLR</name>
<dbReference type="GO" id="GO:0004830">
    <property type="term" value="F:tryptophan-tRNA ligase activity"/>
    <property type="evidence" value="ECO:0007669"/>
    <property type="project" value="UniProtKB-UniRule"/>
</dbReference>
<evidence type="ECO:0000256" key="3">
    <source>
        <dbReference type="ARBA" id="ARBA00022741"/>
    </source>
</evidence>
<keyword evidence="3 8" id="KW-0547">Nucleotide-binding</keyword>
<accession>A0A0P6XPC5</accession>
<evidence type="ECO:0000313" key="10">
    <source>
        <dbReference type="EMBL" id="KPL77102.1"/>
    </source>
</evidence>
<keyword evidence="2 8" id="KW-0436">Ligase</keyword>
<dbReference type="InterPro" id="IPR014729">
    <property type="entry name" value="Rossmann-like_a/b/a_fold"/>
</dbReference>
<dbReference type="PANTHER" id="PTHR43766">
    <property type="entry name" value="TRYPTOPHAN--TRNA LIGASE, MITOCHONDRIAL"/>
    <property type="match status" value="1"/>
</dbReference>
<dbReference type="InterPro" id="IPR002306">
    <property type="entry name" value="Trp-tRNA-ligase"/>
</dbReference>
<dbReference type="Proteomes" id="UP000050514">
    <property type="component" value="Unassembled WGS sequence"/>
</dbReference>
<dbReference type="OrthoDB" id="9801042at2"/>
<dbReference type="GO" id="GO:0005524">
    <property type="term" value="F:ATP binding"/>
    <property type="evidence" value="ECO:0007669"/>
    <property type="project" value="UniProtKB-UniRule"/>
</dbReference>
<dbReference type="AlphaFoldDB" id="A0A0P6XPC5"/>
<keyword evidence="5 8" id="KW-0648">Protein biosynthesis</keyword>
<keyword evidence="8" id="KW-0963">Cytoplasm</keyword>
<feature type="binding site" evidence="8">
    <location>
        <position position="188"/>
    </location>
    <ligand>
        <name>ATP</name>
        <dbReference type="ChEBI" id="CHEBI:30616"/>
    </ligand>
</feature>
<evidence type="ECO:0000256" key="1">
    <source>
        <dbReference type="ARBA" id="ARBA00005594"/>
    </source>
</evidence>
<evidence type="ECO:0000256" key="6">
    <source>
        <dbReference type="ARBA" id="ARBA00023146"/>
    </source>
</evidence>
<dbReference type="NCBIfam" id="TIGR00233">
    <property type="entry name" value="trpS"/>
    <property type="match status" value="1"/>
</dbReference>
<dbReference type="Gene3D" id="1.10.240.10">
    <property type="entry name" value="Tyrosyl-Transfer RNA Synthetase"/>
    <property type="match status" value="1"/>
</dbReference>
<dbReference type="InterPro" id="IPR024109">
    <property type="entry name" value="Trp-tRNA-ligase_bac-type"/>
</dbReference>
<dbReference type="HAMAP" id="MF_00140_B">
    <property type="entry name" value="Trp_tRNA_synth_B"/>
    <property type="match status" value="1"/>
</dbReference>
<evidence type="ECO:0000256" key="9">
    <source>
        <dbReference type="RuleBase" id="RU363036"/>
    </source>
</evidence>
<dbReference type="InterPro" id="IPR002305">
    <property type="entry name" value="aa-tRNA-synth_Ic"/>
</dbReference>
<comment type="subunit">
    <text evidence="8">Homodimer.</text>
</comment>
<reference evidence="10 11" key="1">
    <citation type="submission" date="2015-07" db="EMBL/GenBank/DDBJ databases">
        <title>Draft genome of Bellilinea caldifistulae DSM 17877.</title>
        <authorList>
            <person name="Hemp J."/>
            <person name="Ward L.M."/>
            <person name="Pace L.A."/>
            <person name="Fischer W.W."/>
        </authorList>
    </citation>
    <scope>NUCLEOTIDE SEQUENCE [LARGE SCALE GENOMIC DNA]</scope>
    <source>
        <strain evidence="10 11">GOMI-1</strain>
    </source>
</reference>
<dbReference type="GO" id="GO:0005829">
    <property type="term" value="C:cytosol"/>
    <property type="evidence" value="ECO:0007669"/>
    <property type="project" value="TreeGrafter"/>
</dbReference>
<keyword evidence="4 8" id="KW-0067">ATP-binding</keyword>
<comment type="caution">
    <text evidence="8">Lacks conserved residue(s) required for the propagation of feature annotation.</text>
</comment>
<evidence type="ECO:0000256" key="4">
    <source>
        <dbReference type="ARBA" id="ARBA00022840"/>
    </source>
</evidence>
<dbReference type="Pfam" id="PF00579">
    <property type="entry name" value="tRNA-synt_1b"/>
    <property type="match status" value="1"/>
</dbReference>
<feature type="binding site" evidence="8">
    <location>
        <position position="138"/>
    </location>
    <ligand>
        <name>L-tryptophan</name>
        <dbReference type="ChEBI" id="CHEBI:57912"/>
    </ligand>
</feature>
<comment type="similarity">
    <text evidence="1 8 9">Belongs to the class-I aminoacyl-tRNA synthetase family.</text>
</comment>
<sequence length="349" mass="39663">MTVKTQRILTGHRPTGPRHLGHLVGTLRNWVRLQDSHECFFLVADLHVLTTDYQNPERIRANTLEVVADWLAAGIDPERSTLVLQSAVPEHSQLALLLSMLVSESRLHRVPTYKEQVKQLGIQPSLGLLTYPVLQAADILLYKASVVPVGEDQLPHIELTREIAHRFNSLYGDLFPEPQALLSTMPRLPGLDNRTMHTSYGNAIFLRDSEEETTRKVMNLFTDPHRIHPTDPGRVEGNPLFIYLEQFDPDREQIEEYKNRYRQGKVGDVEIKQYLAKKLNQSLQPLREQRARFISQPAYLREILYHGSNRARQIARQTLEEVLTAMGLTLGLALQPENGQSSPSAGAFC</sequence>
<dbReference type="EMBL" id="LGHJ01000010">
    <property type="protein sequence ID" value="KPL77102.1"/>
    <property type="molecule type" value="Genomic_DNA"/>
</dbReference>
<feature type="binding site" evidence="8">
    <location>
        <begin position="13"/>
        <end position="15"/>
    </location>
    <ligand>
        <name>ATP</name>
        <dbReference type="ChEBI" id="CHEBI:30616"/>
    </ligand>
</feature>
<evidence type="ECO:0000313" key="11">
    <source>
        <dbReference type="Proteomes" id="UP000050514"/>
    </source>
</evidence>
<dbReference type="SUPFAM" id="SSF52374">
    <property type="entry name" value="Nucleotidylyl transferase"/>
    <property type="match status" value="1"/>
</dbReference>
<dbReference type="Gene3D" id="3.40.50.620">
    <property type="entry name" value="HUPs"/>
    <property type="match status" value="1"/>
</dbReference>
<gene>
    <name evidence="8" type="primary">trpS</name>
    <name evidence="10" type="ORF">AC812_03740</name>
</gene>
<keyword evidence="6 8" id="KW-0030">Aminoacyl-tRNA synthetase</keyword>
<dbReference type="STRING" id="360411.AC812_03740"/>
<keyword evidence="11" id="KW-1185">Reference proteome</keyword>
<evidence type="ECO:0000256" key="5">
    <source>
        <dbReference type="ARBA" id="ARBA00022917"/>
    </source>
</evidence>
<dbReference type="PATRIC" id="fig|360411.5.peg.3276"/>
<proteinExistence type="inferred from homology"/>
<dbReference type="CDD" id="cd00806">
    <property type="entry name" value="TrpRS_core"/>
    <property type="match status" value="1"/>
</dbReference>
<evidence type="ECO:0000256" key="2">
    <source>
        <dbReference type="ARBA" id="ARBA00022598"/>
    </source>
</evidence>
<feature type="binding site" evidence="8">
    <location>
        <begin position="21"/>
        <end position="22"/>
    </location>
    <ligand>
        <name>ATP</name>
        <dbReference type="ChEBI" id="CHEBI:30616"/>
    </ligand>
</feature>
<dbReference type="FunFam" id="1.10.240.10:FF:000005">
    <property type="entry name" value="Tryptophan--tRNA ligase"/>
    <property type="match status" value="1"/>
</dbReference>
<protein>
    <recommendedName>
        <fullName evidence="8">Tryptophan--tRNA ligase</fullName>
        <ecNumber evidence="8">6.1.1.2</ecNumber>
    </recommendedName>
    <alternativeName>
        <fullName evidence="8">Tryptophanyl-tRNA synthetase</fullName>
        <shortName evidence="8">TrpRS</shortName>
    </alternativeName>
</protein>
<dbReference type="GO" id="GO:0006436">
    <property type="term" value="P:tryptophanyl-tRNA aminoacylation"/>
    <property type="evidence" value="ECO:0007669"/>
    <property type="project" value="UniProtKB-UniRule"/>
</dbReference>
<comment type="function">
    <text evidence="8">Catalyzes the attachment of tryptophan to tRNA(Trp).</text>
</comment>
<dbReference type="RefSeq" id="WP_082148973.1">
    <property type="nucleotide sequence ID" value="NZ_DF967971.1"/>
</dbReference>
<dbReference type="EC" id="6.1.1.2" evidence="8"/>
<comment type="catalytic activity">
    <reaction evidence="7 8">
        <text>tRNA(Trp) + L-tryptophan + ATP = L-tryptophyl-tRNA(Trp) + AMP + diphosphate + H(+)</text>
        <dbReference type="Rhea" id="RHEA:24080"/>
        <dbReference type="Rhea" id="RHEA-COMP:9671"/>
        <dbReference type="Rhea" id="RHEA-COMP:9705"/>
        <dbReference type="ChEBI" id="CHEBI:15378"/>
        <dbReference type="ChEBI" id="CHEBI:30616"/>
        <dbReference type="ChEBI" id="CHEBI:33019"/>
        <dbReference type="ChEBI" id="CHEBI:57912"/>
        <dbReference type="ChEBI" id="CHEBI:78442"/>
        <dbReference type="ChEBI" id="CHEBI:78535"/>
        <dbReference type="ChEBI" id="CHEBI:456215"/>
        <dbReference type="EC" id="6.1.1.2"/>
    </reaction>
</comment>
<dbReference type="PRINTS" id="PR01039">
    <property type="entry name" value="TRNASYNTHTRP"/>
</dbReference>
<evidence type="ECO:0000256" key="8">
    <source>
        <dbReference type="HAMAP-Rule" id="MF_00140"/>
    </source>
</evidence>
<dbReference type="InterPro" id="IPR050203">
    <property type="entry name" value="Trp-tRNA_synthetase"/>
</dbReference>
<dbReference type="PANTHER" id="PTHR43766:SF1">
    <property type="entry name" value="TRYPTOPHAN--TRNA LIGASE, MITOCHONDRIAL"/>
    <property type="match status" value="1"/>
</dbReference>
<evidence type="ECO:0000256" key="7">
    <source>
        <dbReference type="ARBA" id="ARBA00049929"/>
    </source>
</evidence>
<feature type="binding site" evidence="8">
    <location>
        <begin position="150"/>
        <end position="152"/>
    </location>
    <ligand>
        <name>ATP</name>
        <dbReference type="ChEBI" id="CHEBI:30616"/>
    </ligand>
</feature>
<comment type="subcellular location">
    <subcellularLocation>
        <location evidence="8">Cytoplasm</location>
    </subcellularLocation>
</comment>